<feature type="transmembrane region" description="Helical" evidence="2">
    <location>
        <begin position="81"/>
        <end position="102"/>
    </location>
</feature>
<gene>
    <name evidence="3" type="ORF">EBH_0053460</name>
</gene>
<sequence length="288" mass="31575">MSSLGTSPGGGQDMRVLFLHELDSAPGSEKQRLLEKALGKQRVKAPNLKTRQTIMVFVLIFLLLAICLLSTVIAAAVLAKWYVGLCVFIAAAVVLLLTYWFGGKAATRYMWRKAIRIAEKKFKEQRSNVIVATSFGSVVALSMDIPKVPMYSRFMRLHNGFTLRGVPYVVIVHGSGDKTVPLDDSIRLLETADGPGRSRLEVINDTHTLKSIKPEELRQWVEEVFTQGKQQVKALADSGSKDVDPSLYEWADQDPGAGKAAKQEQEHGDENSSRGTSATQEPTGTGSV</sequence>
<keyword evidence="2" id="KW-0472">Membrane</keyword>
<evidence type="ECO:0000313" key="4">
    <source>
        <dbReference type="Proteomes" id="UP000030750"/>
    </source>
</evidence>
<dbReference type="Gene3D" id="3.40.50.1820">
    <property type="entry name" value="alpha/beta hydrolase"/>
    <property type="match status" value="1"/>
</dbReference>
<keyword evidence="2" id="KW-1133">Transmembrane helix</keyword>
<dbReference type="InterPro" id="IPR029058">
    <property type="entry name" value="AB_hydrolase_fold"/>
</dbReference>
<evidence type="ECO:0000256" key="2">
    <source>
        <dbReference type="SAM" id="Phobius"/>
    </source>
</evidence>
<evidence type="ECO:0008006" key="5">
    <source>
        <dbReference type="Google" id="ProtNLM"/>
    </source>
</evidence>
<name>U6LEQ4_9EIME</name>
<reference evidence="3" key="2">
    <citation type="submission" date="2013-10" db="EMBL/GenBank/DDBJ databases">
        <authorList>
            <person name="Aslett M."/>
        </authorList>
    </citation>
    <scope>NUCLEOTIDE SEQUENCE [LARGE SCALE GENOMIC DNA]</scope>
    <source>
        <strain evidence="3">Houghton</strain>
    </source>
</reference>
<evidence type="ECO:0000256" key="1">
    <source>
        <dbReference type="SAM" id="MobiDB-lite"/>
    </source>
</evidence>
<accession>U6LEQ4</accession>
<proteinExistence type="predicted"/>
<organism evidence="3 4">
    <name type="scientific">Eimeria brunetti</name>
    <dbReference type="NCBI Taxonomy" id="51314"/>
    <lineage>
        <taxon>Eukaryota</taxon>
        <taxon>Sar</taxon>
        <taxon>Alveolata</taxon>
        <taxon>Apicomplexa</taxon>
        <taxon>Conoidasida</taxon>
        <taxon>Coccidia</taxon>
        <taxon>Eucoccidiorida</taxon>
        <taxon>Eimeriorina</taxon>
        <taxon>Eimeriidae</taxon>
        <taxon>Eimeria</taxon>
    </lineage>
</organism>
<dbReference type="OrthoDB" id="425723at2759"/>
<dbReference type="SUPFAM" id="SSF53474">
    <property type="entry name" value="alpha/beta-Hydrolases"/>
    <property type="match status" value="1"/>
</dbReference>
<keyword evidence="2" id="KW-0812">Transmembrane</keyword>
<protein>
    <recommendedName>
        <fullName evidence="5">Transmembrane protein</fullName>
    </recommendedName>
</protein>
<dbReference type="VEuPathDB" id="ToxoDB:EBH_0053460"/>
<feature type="compositionally biased region" description="Polar residues" evidence="1">
    <location>
        <begin position="273"/>
        <end position="288"/>
    </location>
</feature>
<dbReference type="EMBL" id="HG711358">
    <property type="protein sequence ID" value="CDJ48882.1"/>
    <property type="molecule type" value="Genomic_DNA"/>
</dbReference>
<evidence type="ECO:0000313" key="3">
    <source>
        <dbReference type="EMBL" id="CDJ48882.1"/>
    </source>
</evidence>
<dbReference type="AlphaFoldDB" id="U6LEQ4"/>
<feature type="region of interest" description="Disordered" evidence="1">
    <location>
        <begin position="236"/>
        <end position="288"/>
    </location>
</feature>
<feature type="transmembrane region" description="Helical" evidence="2">
    <location>
        <begin position="54"/>
        <end position="75"/>
    </location>
</feature>
<dbReference type="Proteomes" id="UP000030750">
    <property type="component" value="Unassembled WGS sequence"/>
</dbReference>
<keyword evidence="4" id="KW-1185">Reference proteome</keyword>
<feature type="compositionally biased region" description="Basic and acidic residues" evidence="1">
    <location>
        <begin position="261"/>
        <end position="272"/>
    </location>
</feature>
<reference evidence="3" key="1">
    <citation type="submission" date="2013-10" db="EMBL/GenBank/DDBJ databases">
        <title>Genomic analysis of the causative agents of coccidiosis in chickens.</title>
        <authorList>
            <person name="Reid A.J."/>
            <person name="Blake D."/>
            <person name="Billington K."/>
            <person name="Browne H."/>
            <person name="Dunn M."/>
            <person name="Hung S."/>
            <person name="Kawahara F."/>
            <person name="Miranda-Saavedra D."/>
            <person name="Mourier T."/>
            <person name="Nagra H."/>
            <person name="Otto T.D."/>
            <person name="Rawlings N."/>
            <person name="Sanchez A."/>
            <person name="Sanders M."/>
            <person name="Subramaniam C."/>
            <person name="Tay Y."/>
            <person name="Dear P."/>
            <person name="Doerig C."/>
            <person name="Gruber A."/>
            <person name="Parkinson J."/>
            <person name="Shirley M."/>
            <person name="Wan K.L."/>
            <person name="Berriman M."/>
            <person name="Tomley F."/>
            <person name="Pain A."/>
        </authorList>
    </citation>
    <scope>NUCLEOTIDE SEQUENCE [LARGE SCALE GENOMIC DNA]</scope>
    <source>
        <strain evidence="3">Houghton</strain>
    </source>
</reference>